<reference evidence="2 3" key="1">
    <citation type="journal article" date="2019" name="Nat. Ecol. Evol.">
        <title>Megaphylogeny resolves global patterns of mushroom evolution.</title>
        <authorList>
            <person name="Varga T."/>
            <person name="Krizsan K."/>
            <person name="Foldi C."/>
            <person name="Dima B."/>
            <person name="Sanchez-Garcia M."/>
            <person name="Sanchez-Ramirez S."/>
            <person name="Szollosi G.J."/>
            <person name="Szarkandi J.G."/>
            <person name="Papp V."/>
            <person name="Albert L."/>
            <person name="Andreopoulos W."/>
            <person name="Angelini C."/>
            <person name="Antonin V."/>
            <person name="Barry K.W."/>
            <person name="Bougher N.L."/>
            <person name="Buchanan P."/>
            <person name="Buyck B."/>
            <person name="Bense V."/>
            <person name="Catcheside P."/>
            <person name="Chovatia M."/>
            <person name="Cooper J."/>
            <person name="Damon W."/>
            <person name="Desjardin D."/>
            <person name="Finy P."/>
            <person name="Geml J."/>
            <person name="Haridas S."/>
            <person name="Hughes K."/>
            <person name="Justo A."/>
            <person name="Karasinski D."/>
            <person name="Kautmanova I."/>
            <person name="Kiss B."/>
            <person name="Kocsube S."/>
            <person name="Kotiranta H."/>
            <person name="LaButti K.M."/>
            <person name="Lechner B.E."/>
            <person name="Liimatainen K."/>
            <person name="Lipzen A."/>
            <person name="Lukacs Z."/>
            <person name="Mihaltcheva S."/>
            <person name="Morgado L.N."/>
            <person name="Niskanen T."/>
            <person name="Noordeloos M.E."/>
            <person name="Ohm R.A."/>
            <person name="Ortiz-Santana B."/>
            <person name="Ovrebo C."/>
            <person name="Racz N."/>
            <person name="Riley R."/>
            <person name="Savchenko A."/>
            <person name="Shiryaev A."/>
            <person name="Soop K."/>
            <person name="Spirin V."/>
            <person name="Szebenyi C."/>
            <person name="Tomsovsky M."/>
            <person name="Tulloss R.E."/>
            <person name="Uehling J."/>
            <person name="Grigoriev I.V."/>
            <person name="Vagvolgyi C."/>
            <person name="Papp T."/>
            <person name="Martin F.M."/>
            <person name="Miettinen O."/>
            <person name="Hibbett D.S."/>
            <person name="Nagy L.G."/>
        </authorList>
    </citation>
    <scope>NUCLEOTIDE SEQUENCE [LARGE SCALE GENOMIC DNA]</scope>
    <source>
        <strain evidence="2 3">CBS 121175</strain>
    </source>
</reference>
<name>A0A5C3KHM4_COPMA</name>
<dbReference type="Proteomes" id="UP000307440">
    <property type="component" value="Unassembled WGS sequence"/>
</dbReference>
<protein>
    <submittedName>
        <fullName evidence="2">Uncharacterized protein</fullName>
    </submittedName>
</protein>
<feature type="compositionally biased region" description="Pro residues" evidence="1">
    <location>
        <begin position="183"/>
        <end position="204"/>
    </location>
</feature>
<sequence length="457" mass="50289">MSIPFPSLVEPLSASKIGTIRKPIIRAVEQPPRGARKHRKSSVSGPTTPPKARNIPTPLTLVINENEFSDKWCLSPAPHTSHASTSRNVLYENQLVKNQPRSASSVPIPSSSSVPVKPKGRSVRPLPRPPLADVPLIPNYEPPPYSESPPITNRQEQQRSTIRPLPSVPSVYFSSPQLTSPPRTFPRPLPLTPPETSEPPPETPAPSLARIPETPSLARSEPPSPTHPEIPETPSLTLAEETPESPPETPPLLTPIDDEECISTAAEPPTVGRGILATGKPDRLSVISSRSLRRIKGAAVAATDLECSLLANLFRQLEKENPGHEFCEDILARTQCEFVVEEESTPFTTPSATRRNTFASIVTYSDGSGYEESAYDVEQGEEDEDEGYGDDCDDESLDRQDMVIWDWVIKDGVMASSVTSQPAKAQLRFSKKWLREKNGCRWVEDNYEAVLTILRKL</sequence>
<evidence type="ECO:0000313" key="3">
    <source>
        <dbReference type="Proteomes" id="UP000307440"/>
    </source>
</evidence>
<gene>
    <name evidence="2" type="ORF">FA15DRAFT_674604</name>
</gene>
<proteinExistence type="predicted"/>
<evidence type="ECO:0000313" key="2">
    <source>
        <dbReference type="EMBL" id="TFK19253.1"/>
    </source>
</evidence>
<feature type="compositionally biased region" description="Pro residues" evidence="1">
    <location>
        <begin position="244"/>
        <end position="253"/>
    </location>
</feature>
<dbReference type="EMBL" id="ML210351">
    <property type="protein sequence ID" value="TFK19253.1"/>
    <property type="molecule type" value="Genomic_DNA"/>
</dbReference>
<feature type="compositionally biased region" description="Acidic residues" evidence="1">
    <location>
        <begin position="373"/>
        <end position="392"/>
    </location>
</feature>
<evidence type="ECO:0000256" key="1">
    <source>
        <dbReference type="SAM" id="MobiDB-lite"/>
    </source>
</evidence>
<feature type="region of interest" description="Disordered" evidence="1">
    <location>
        <begin position="371"/>
        <end position="392"/>
    </location>
</feature>
<organism evidence="2 3">
    <name type="scientific">Coprinopsis marcescibilis</name>
    <name type="common">Agaric fungus</name>
    <name type="synonym">Psathyrella marcescibilis</name>
    <dbReference type="NCBI Taxonomy" id="230819"/>
    <lineage>
        <taxon>Eukaryota</taxon>
        <taxon>Fungi</taxon>
        <taxon>Dikarya</taxon>
        <taxon>Basidiomycota</taxon>
        <taxon>Agaricomycotina</taxon>
        <taxon>Agaricomycetes</taxon>
        <taxon>Agaricomycetidae</taxon>
        <taxon>Agaricales</taxon>
        <taxon>Agaricineae</taxon>
        <taxon>Psathyrellaceae</taxon>
        <taxon>Coprinopsis</taxon>
    </lineage>
</organism>
<keyword evidence="3" id="KW-1185">Reference proteome</keyword>
<feature type="region of interest" description="Disordered" evidence="1">
    <location>
        <begin position="26"/>
        <end position="58"/>
    </location>
</feature>
<feature type="compositionally biased region" description="Low complexity" evidence="1">
    <location>
        <begin position="100"/>
        <end position="117"/>
    </location>
</feature>
<dbReference type="OrthoDB" id="2980827at2759"/>
<feature type="region of interest" description="Disordered" evidence="1">
    <location>
        <begin position="98"/>
        <end position="256"/>
    </location>
</feature>
<accession>A0A5C3KHM4</accession>
<dbReference type="AlphaFoldDB" id="A0A5C3KHM4"/>